<evidence type="ECO:0000313" key="1">
    <source>
        <dbReference type="EMBL" id="MBL0683428.1"/>
    </source>
</evidence>
<dbReference type="Proteomes" id="UP000651057">
    <property type="component" value="Unassembled WGS sequence"/>
</dbReference>
<gene>
    <name evidence="1" type="ORF">JJQ60_07865</name>
</gene>
<comment type="caution">
    <text evidence="1">The sequence shown here is derived from an EMBL/GenBank/DDBJ whole genome shotgun (WGS) entry which is preliminary data.</text>
</comment>
<protein>
    <submittedName>
        <fullName evidence="1">DUF4138 domain-containing protein</fullName>
    </submittedName>
</protein>
<name>A0A937DAC9_9FLAO</name>
<sequence length="278" mass="32023">MKHFILFLIIMVIPYSNYGQTNLVPLLKQDTLHVSDIKTTHLLFDKDIKYLDIGSPYFVADTLQQMVRLKHIGEELIDARSQISNLTVITNDGGYYSIVLGYNRFAEKLTYKVKPSNQIVSIFKKEVGIEKEKSDELTSLCSQLEKQGANVRIKNGKKGDLRVDITGIFYIDEKIGIRIELKNESTIDFDIDNILFRTKLHKRFSKDYLYQERVIPTIHMCAASMEIIGHGRQSIVMLFDKFMLNEKEKLAIDIFEENGGRSVSTTIPREKLLQPKIL</sequence>
<organism evidence="1 2">
    <name type="scientific">Aquimarina mytili</name>
    <dbReference type="NCBI Taxonomy" id="874423"/>
    <lineage>
        <taxon>Bacteria</taxon>
        <taxon>Pseudomonadati</taxon>
        <taxon>Bacteroidota</taxon>
        <taxon>Flavobacteriia</taxon>
        <taxon>Flavobacteriales</taxon>
        <taxon>Flavobacteriaceae</taxon>
        <taxon>Aquimarina</taxon>
    </lineage>
</organism>
<accession>A0A937DAC9</accession>
<reference evidence="1" key="1">
    <citation type="submission" date="2021-01" db="EMBL/GenBank/DDBJ databases">
        <authorList>
            <person name="Zhong Y.L."/>
        </authorList>
    </citation>
    <scope>NUCLEOTIDE SEQUENCE</scope>
    <source>
        <strain evidence="1">KCTC 23302</strain>
    </source>
</reference>
<dbReference type="EMBL" id="JAERQJ010000003">
    <property type="protein sequence ID" value="MBL0683428.1"/>
    <property type="molecule type" value="Genomic_DNA"/>
</dbReference>
<dbReference type="Pfam" id="PF13595">
    <property type="entry name" value="DUF4138"/>
    <property type="match status" value="1"/>
</dbReference>
<proteinExistence type="predicted"/>
<keyword evidence="2" id="KW-1185">Reference proteome</keyword>
<dbReference type="InterPro" id="IPR022298">
    <property type="entry name" value="Conjug_transposon_TraN"/>
</dbReference>
<dbReference type="AlphaFoldDB" id="A0A937DAC9"/>
<evidence type="ECO:0000313" key="2">
    <source>
        <dbReference type="Proteomes" id="UP000651057"/>
    </source>
</evidence>
<dbReference type="RefSeq" id="WP_201918428.1">
    <property type="nucleotide sequence ID" value="NZ_BAABAX010000005.1"/>
</dbReference>